<feature type="transmembrane region" description="Helical" evidence="5">
    <location>
        <begin position="256"/>
        <end position="272"/>
    </location>
</feature>
<feature type="transmembrane region" description="Helical" evidence="5">
    <location>
        <begin position="137"/>
        <end position="156"/>
    </location>
</feature>
<evidence type="ECO:0000313" key="7">
    <source>
        <dbReference type="EMBL" id="TFE29012.1"/>
    </source>
</evidence>
<reference evidence="7 8" key="1">
    <citation type="submission" date="2019-03" db="EMBL/GenBank/DDBJ databases">
        <title>Cohnella endophytica sp. nov., a novel endophytic bacterium isolated from bark of Sonneratia apetala.</title>
        <authorList>
            <person name="Tuo L."/>
        </authorList>
    </citation>
    <scope>NUCLEOTIDE SEQUENCE [LARGE SCALE GENOMIC DNA]</scope>
    <source>
        <strain evidence="7 8">CCTCC AB 208254</strain>
    </source>
</reference>
<feature type="transmembrane region" description="Helical" evidence="5">
    <location>
        <begin position="318"/>
        <end position="336"/>
    </location>
</feature>
<evidence type="ECO:0000256" key="3">
    <source>
        <dbReference type="ARBA" id="ARBA00022989"/>
    </source>
</evidence>
<comment type="caution">
    <text evidence="7">The sequence shown here is derived from an EMBL/GenBank/DDBJ whole genome shotgun (WGS) entry which is preliminary data.</text>
</comment>
<proteinExistence type="predicted"/>
<dbReference type="InterPro" id="IPR011990">
    <property type="entry name" value="TPR-like_helical_dom_sf"/>
</dbReference>
<feature type="transmembrane region" description="Helical" evidence="5">
    <location>
        <begin position="83"/>
        <end position="103"/>
    </location>
</feature>
<dbReference type="GO" id="GO:0016874">
    <property type="term" value="F:ligase activity"/>
    <property type="evidence" value="ECO:0007669"/>
    <property type="project" value="UniProtKB-KW"/>
</dbReference>
<feature type="transmembrane region" description="Helical" evidence="5">
    <location>
        <begin position="163"/>
        <end position="185"/>
    </location>
</feature>
<accession>A0A4Y8M3Y1</accession>
<dbReference type="AlphaFoldDB" id="A0A4Y8M3Y1"/>
<evidence type="ECO:0000256" key="4">
    <source>
        <dbReference type="ARBA" id="ARBA00023136"/>
    </source>
</evidence>
<feature type="transmembrane region" description="Helical" evidence="5">
    <location>
        <begin position="507"/>
        <end position="525"/>
    </location>
</feature>
<feature type="transmembrane region" description="Helical" evidence="5">
    <location>
        <begin position="484"/>
        <end position="501"/>
    </location>
</feature>
<dbReference type="PANTHER" id="PTHR37422:SF13">
    <property type="entry name" value="LIPOPOLYSACCHARIDE BIOSYNTHESIS PROTEIN PA4999-RELATED"/>
    <property type="match status" value="1"/>
</dbReference>
<keyword evidence="7" id="KW-0436">Ligase</keyword>
<dbReference type="InterPro" id="IPR051533">
    <property type="entry name" value="WaaL-like"/>
</dbReference>
<feature type="transmembrane region" description="Helical" evidence="5">
    <location>
        <begin position="47"/>
        <end position="68"/>
    </location>
</feature>
<keyword evidence="8" id="KW-1185">Reference proteome</keyword>
<dbReference type="PANTHER" id="PTHR37422">
    <property type="entry name" value="TEICHURONIC ACID BIOSYNTHESIS PROTEIN TUAE"/>
    <property type="match status" value="1"/>
</dbReference>
<dbReference type="InterPro" id="IPR007016">
    <property type="entry name" value="O-antigen_ligase-rel_domated"/>
</dbReference>
<evidence type="ECO:0000313" key="8">
    <source>
        <dbReference type="Proteomes" id="UP000297900"/>
    </source>
</evidence>
<dbReference type="Gene3D" id="1.25.40.10">
    <property type="entry name" value="Tetratricopeptide repeat domain"/>
    <property type="match status" value="1"/>
</dbReference>
<gene>
    <name evidence="7" type="ORF">E2980_06380</name>
</gene>
<sequence length="824" mass="93285">MSKNTYEKNGTNDILLGDNVESRHPIVTTKLVLKELKRAAFASRSSLRLFPMGAAWTIVGYILLIMPFNQGMFYGGNANFEGGLFQIFLLGGMLFACLAAASWIDRNNRIQQDPLAIIVWLLPIGYYIASFDGPSSYSGRTYFYFYLCLTAVYLLARKLSNKIHWMIGLFLLSGTLILFFGYANLFGNLHYLDALWGDFRFASVFQYPNAYGALALVMICLCLYLGVNYRNKWLLMAVTFLLVPTIISFVMSLSRGAFIVAFPVLVVTLLLLPFRKQLVLSCLGLSALIMAIPLSRLMVTIGGPLQMSMDVSSSLRGWAILFGSAIVYAALATLIIRSISDWMYDLGKREPRDRWIIPSIFVLTATVGVLILVLKPHWISFLPDLLEQRLLKINGKENSMLERFAFYRDSIKMWQHQPIFGYGGSAWKTLVYTYQSNPYASILAHSFIFQTLVETGMFGILSFVLLLVWILIRVFRNRSRLSPEYGVMIIILAVLIMTSAIDFNMNFGYLICMLFIVMGMVSTIGRQASAKIKPVPVRLISNAAKPIAHLLFAIFLLYQSVNLIQSHSSFNAAQNAMLQKKPESVTFSWIDDAIKHAKDHPEYSAFKVMALLMRHDGQPDEVYLEESVKTLGQIKLFEKQNITLIEAELALYKVQNRIDEAQELVMNNLDVYPWNTILYDQAILGYFTKGFIAKQEHNLAKAEQYFHSAVDIFNRFDKQKNKLSQLPMGQAKGLPFKLAEKSMLALGQIYAMLHDWATAEKILKPFVSQIPKTRDELNANRWYEAVLFSQGNSPDAVKQLRKADPDGGPMMKELLAFIQEGYSS</sequence>
<evidence type="ECO:0000256" key="2">
    <source>
        <dbReference type="ARBA" id="ARBA00022692"/>
    </source>
</evidence>
<dbReference type="OrthoDB" id="1808577at2"/>
<dbReference type="GO" id="GO:0016020">
    <property type="term" value="C:membrane"/>
    <property type="evidence" value="ECO:0007669"/>
    <property type="project" value="UniProtKB-SubCell"/>
</dbReference>
<protein>
    <submittedName>
        <fullName evidence="7">O-antigen ligase domain-containing protein</fullName>
    </submittedName>
</protein>
<feature type="transmembrane region" description="Helical" evidence="5">
    <location>
        <begin position="279"/>
        <end position="298"/>
    </location>
</feature>
<feature type="transmembrane region" description="Helical" evidence="5">
    <location>
        <begin position="205"/>
        <end position="226"/>
    </location>
</feature>
<feature type="transmembrane region" description="Helical" evidence="5">
    <location>
        <begin position="115"/>
        <end position="131"/>
    </location>
</feature>
<feature type="transmembrane region" description="Helical" evidence="5">
    <location>
        <begin position="537"/>
        <end position="558"/>
    </location>
</feature>
<dbReference type="EMBL" id="SOMN01000005">
    <property type="protein sequence ID" value="TFE29012.1"/>
    <property type="molecule type" value="Genomic_DNA"/>
</dbReference>
<feature type="transmembrane region" description="Helical" evidence="5">
    <location>
        <begin position="447"/>
        <end position="472"/>
    </location>
</feature>
<dbReference type="Proteomes" id="UP000297900">
    <property type="component" value="Unassembled WGS sequence"/>
</dbReference>
<evidence type="ECO:0000256" key="5">
    <source>
        <dbReference type="SAM" id="Phobius"/>
    </source>
</evidence>
<feature type="transmembrane region" description="Helical" evidence="5">
    <location>
        <begin position="233"/>
        <end position="250"/>
    </location>
</feature>
<organism evidence="7 8">
    <name type="scientific">Cohnella luojiensis</name>
    <dbReference type="NCBI Taxonomy" id="652876"/>
    <lineage>
        <taxon>Bacteria</taxon>
        <taxon>Bacillati</taxon>
        <taxon>Bacillota</taxon>
        <taxon>Bacilli</taxon>
        <taxon>Bacillales</taxon>
        <taxon>Paenibacillaceae</taxon>
        <taxon>Cohnella</taxon>
    </lineage>
</organism>
<evidence type="ECO:0000259" key="6">
    <source>
        <dbReference type="Pfam" id="PF04932"/>
    </source>
</evidence>
<evidence type="ECO:0000256" key="1">
    <source>
        <dbReference type="ARBA" id="ARBA00004141"/>
    </source>
</evidence>
<feature type="transmembrane region" description="Helical" evidence="5">
    <location>
        <begin position="356"/>
        <end position="374"/>
    </location>
</feature>
<dbReference type="Pfam" id="PF04932">
    <property type="entry name" value="Wzy_C"/>
    <property type="match status" value="1"/>
</dbReference>
<keyword evidence="3 5" id="KW-1133">Transmembrane helix</keyword>
<keyword evidence="2 5" id="KW-0812">Transmembrane</keyword>
<name>A0A4Y8M3Y1_9BACL</name>
<comment type="subcellular location">
    <subcellularLocation>
        <location evidence="1">Membrane</location>
        <topology evidence="1">Multi-pass membrane protein</topology>
    </subcellularLocation>
</comment>
<dbReference type="SUPFAM" id="SSF48452">
    <property type="entry name" value="TPR-like"/>
    <property type="match status" value="1"/>
</dbReference>
<feature type="domain" description="O-antigen ligase-related" evidence="6">
    <location>
        <begin position="329"/>
        <end position="464"/>
    </location>
</feature>
<keyword evidence="4 5" id="KW-0472">Membrane</keyword>